<evidence type="ECO:0000313" key="4">
    <source>
        <dbReference type="Proteomes" id="UP000053372"/>
    </source>
</evidence>
<dbReference type="EMBL" id="LMTZ01000115">
    <property type="protein sequence ID" value="KST64958.1"/>
    <property type="molecule type" value="Genomic_DNA"/>
</dbReference>
<keyword evidence="4" id="KW-1185">Reference proteome</keyword>
<dbReference type="EMBL" id="LMTZ01000114">
    <property type="protein sequence ID" value="KST64993.1"/>
    <property type="molecule type" value="Genomic_DNA"/>
</dbReference>
<evidence type="ECO:0000313" key="2">
    <source>
        <dbReference type="EMBL" id="KST64958.1"/>
    </source>
</evidence>
<feature type="signal peptide" evidence="1">
    <location>
        <begin position="1"/>
        <end position="30"/>
    </location>
</feature>
<accession>A0A0V7ZKI7</accession>
<comment type="caution">
    <text evidence="3">The sequence shown here is derived from an EMBL/GenBank/DDBJ whole genome shotgun (WGS) entry which is preliminary data.</text>
</comment>
<reference evidence="3 4" key="1">
    <citation type="journal article" date="2015" name="Genome Announc.">
        <title>Draft Genome of the Euendolithic (true boring) Cyanobacterium Mastigocoleus testarum strain BC008.</title>
        <authorList>
            <person name="Guida B.S."/>
            <person name="Garcia-Pichel F."/>
        </authorList>
    </citation>
    <scope>NUCLEOTIDE SEQUENCE [LARGE SCALE GENOMIC DNA]</scope>
    <source>
        <strain evidence="3 4">BC008</strain>
    </source>
</reference>
<keyword evidence="1" id="KW-0732">Signal</keyword>
<dbReference type="Proteomes" id="UP000053372">
    <property type="component" value="Unassembled WGS sequence"/>
</dbReference>
<gene>
    <name evidence="2" type="ORF">BC008_19315</name>
    <name evidence="3" type="ORF">BC008_19490</name>
</gene>
<dbReference type="RefSeq" id="WP_027842181.1">
    <property type="nucleotide sequence ID" value="NZ_LMTZ01000114.1"/>
</dbReference>
<organism evidence="3 4">
    <name type="scientific">Mastigocoleus testarum BC008</name>
    <dbReference type="NCBI Taxonomy" id="371196"/>
    <lineage>
        <taxon>Bacteria</taxon>
        <taxon>Bacillati</taxon>
        <taxon>Cyanobacteriota</taxon>
        <taxon>Cyanophyceae</taxon>
        <taxon>Nostocales</taxon>
        <taxon>Hapalosiphonaceae</taxon>
        <taxon>Mastigocoleus</taxon>
    </lineage>
</organism>
<evidence type="ECO:0000256" key="1">
    <source>
        <dbReference type="SAM" id="SignalP"/>
    </source>
</evidence>
<evidence type="ECO:0000313" key="3">
    <source>
        <dbReference type="EMBL" id="KST64993.1"/>
    </source>
</evidence>
<dbReference type="AlphaFoldDB" id="A0A0V7ZKI7"/>
<protein>
    <recommendedName>
        <fullName evidence="5">DUF4168 domain-containing protein</fullName>
    </recommendedName>
</protein>
<dbReference type="OrthoDB" id="515921at2"/>
<proteinExistence type="predicted"/>
<evidence type="ECO:0008006" key="5">
    <source>
        <dbReference type="Google" id="ProtNLM"/>
    </source>
</evidence>
<feature type="chain" id="PRO_5007439020" description="DUF4168 domain-containing protein" evidence="1">
    <location>
        <begin position="31"/>
        <end position="142"/>
    </location>
</feature>
<name>A0A0V7ZKI7_9CYAN</name>
<sequence>MAIKNTKRLSLLAVVAVMMIFFLSPGIACAATAKVSSVNATFVTEQVKPAKHSNSRSKMSLTPMLRQRIQGIRQRRNRDIQAILQPSQIKELKHNLRSGDRLDLAIKKLNITPDQQYMIESTMRIADIKIKALLSKYSLQMG</sequence>